<dbReference type="Proteomes" id="UP000656804">
    <property type="component" value="Unassembled WGS sequence"/>
</dbReference>
<dbReference type="EMBL" id="JADIVZ010000001">
    <property type="protein sequence ID" value="MBF4160719.1"/>
    <property type="molecule type" value="Genomic_DNA"/>
</dbReference>
<proteinExistence type="predicted"/>
<feature type="transmembrane region" description="Helical" evidence="6">
    <location>
        <begin position="32"/>
        <end position="54"/>
    </location>
</feature>
<accession>A0A930YBQ9</accession>
<evidence type="ECO:0000313" key="7">
    <source>
        <dbReference type="EMBL" id="MBF4160719.1"/>
    </source>
</evidence>
<keyword evidence="8" id="KW-1185">Reference proteome</keyword>
<dbReference type="InterPro" id="IPR001851">
    <property type="entry name" value="ABC_transp_permease"/>
</dbReference>
<keyword evidence="2" id="KW-1003">Cell membrane</keyword>
<name>A0A930YBQ9_9ACTN</name>
<feature type="transmembrane region" description="Helical" evidence="6">
    <location>
        <begin position="61"/>
        <end position="83"/>
    </location>
</feature>
<feature type="transmembrane region" description="Helical" evidence="6">
    <location>
        <begin position="144"/>
        <end position="161"/>
    </location>
</feature>
<dbReference type="Pfam" id="PF02653">
    <property type="entry name" value="BPD_transp_2"/>
    <property type="match status" value="1"/>
</dbReference>
<keyword evidence="3 6" id="KW-0812">Transmembrane</keyword>
<reference evidence="7" key="1">
    <citation type="submission" date="2020-11" db="EMBL/GenBank/DDBJ databases">
        <title>Nocardioides sp. CBS4Y-1, whole genome shotgun sequence.</title>
        <authorList>
            <person name="Tuo L."/>
        </authorList>
    </citation>
    <scope>NUCLEOTIDE SEQUENCE</scope>
    <source>
        <strain evidence="7">CBS4Y-1</strain>
    </source>
</reference>
<feature type="transmembrane region" description="Helical" evidence="6">
    <location>
        <begin position="269"/>
        <end position="285"/>
    </location>
</feature>
<evidence type="ECO:0000313" key="8">
    <source>
        <dbReference type="Proteomes" id="UP000656804"/>
    </source>
</evidence>
<dbReference type="PANTHER" id="PTHR43370:SF2">
    <property type="entry name" value="ABC TRANSPORTER PERMEASE PROTEIN"/>
    <property type="match status" value="1"/>
</dbReference>
<evidence type="ECO:0000256" key="3">
    <source>
        <dbReference type="ARBA" id="ARBA00022692"/>
    </source>
</evidence>
<feature type="transmembrane region" description="Helical" evidence="6">
    <location>
        <begin position="297"/>
        <end position="317"/>
    </location>
</feature>
<evidence type="ECO:0000256" key="5">
    <source>
        <dbReference type="ARBA" id="ARBA00023136"/>
    </source>
</evidence>
<dbReference type="CDD" id="cd06580">
    <property type="entry name" value="TM_PBP1_transp_TpRbsC_like"/>
    <property type="match status" value="1"/>
</dbReference>
<comment type="caution">
    <text evidence="7">The sequence shown here is derived from an EMBL/GenBank/DDBJ whole genome shotgun (WGS) entry which is preliminary data.</text>
</comment>
<evidence type="ECO:0000256" key="4">
    <source>
        <dbReference type="ARBA" id="ARBA00022989"/>
    </source>
</evidence>
<dbReference type="GO" id="GO:0005886">
    <property type="term" value="C:plasma membrane"/>
    <property type="evidence" value="ECO:0007669"/>
    <property type="project" value="UniProtKB-SubCell"/>
</dbReference>
<sequence>MGVFDVAFLVSVLTIAAPVLLAANGELLAQRAGVMNVGLEGVMLSGAFCGYAVMCQVDNQMLGFLGGIAGGVLGAALMGILAIEARVDQIVAGIAIGILGYGVTAFLNQHFIPEPRTFDPLPRLAIPGLSALPVIGDVLFRQDLFIYATAIVVVSTAYALHRTTWGINLVAVGETPMAADAAGVSVRGVRWATVLLAGVAAGAAGAYVSIGDVGVFRDDMVGGRGYLAIAAVLFGMWRLRGVLLAVAIFATTDAIQLRLQSLDVIPREVWAVAAILLVPIVLRLATRADGTRTATALLTPPRLLVVAGSTVLVWFAIRPPDVSLPASLWLAMPYVLALVALAAAKASRHQAPSALTIPYVRSEA</sequence>
<organism evidence="7 8">
    <name type="scientific">Nocardioides acrostichi</name>
    <dbReference type="NCBI Taxonomy" id="2784339"/>
    <lineage>
        <taxon>Bacteria</taxon>
        <taxon>Bacillati</taxon>
        <taxon>Actinomycetota</taxon>
        <taxon>Actinomycetes</taxon>
        <taxon>Propionibacteriales</taxon>
        <taxon>Nocardioidaceae</taxon>
        <taxon>Nocardioides</taxon>
    </lineage>
</organism>
<dbReference type="RefSeq" id="WP_194501906.1">
    <property type="nucleotide sequence ID" value="NZ_JADIVZ010000001.1"/>
</dbReference>
<feature type="transmembrane region" description="Helical" evidence="6">
    <location>
        <begin position="191"/>
        <end position="215"/>
    </location>
</feature>
<dbReference type="PANTHER" id="PTHR43370">
    <property type="entry name" value="SUGAR ABC TRANSPORTER INTEGRAL MEMBRANE PROTEIN-RELATED"/>
    <property type="match status" value="1"/>
</dbReference>
<dbReference type="GO" id="GO:0022857">
    <property type="term" value="F:transmembrane transporter activity"/>
    <property type="evidence" value="ECO:0007669"/>
    <property type="project" value="InterPro"/>
</dbReference>
<evidence type="ECO:0000256" key="2">
    <source>
        <dbReference type="ARBA" id="ARBA00022475"/>
    </source>
</evidence>
<evidence type="ECO:0000256" key="6">
    <source>
        <dbReference type="SAM" id="Phobius"/>
    </source>
</evidence>
<keyword evidence="5 6" id="KW-0472">Membrane</keyword>
<dbReference type="AlphaFoldDB" id="A0A930YBQ9"/>
<feature type="transmembrane region" description="Helical" evidence="6">
    <location>
        <begin position="89"/>
        <end position="107"/>
    </location>
</feature>
<protein>
    <submittedName>
        <fullName evidence="7">ABC transporter permease</fullName>
    </submittedName>
</protein>
<keyword evidence="4 6" id="KW-1133">Transmembrane helix</keyword>
<gene>
    <name evidence="7" type="ORF">ISG29_03400</name>
</gene>
<comment type="subcellular location">
    <subcellularLocation>
        <location evidence="1">Cell membrane</location>
        <topology evidence="1">Multi-pass membrane protein</topology>
    </subcellularLocation>
</comment>
<feature type="transmembrane region" description="Helical" evidence="6">
    <location>
        <begin position="227"/>
        <end position="249"/>
    </location>
</feature>
<feature type="transmembrane region" description="Helical" evidence="6">
    <location>
        <begin position="323"/>
        <end position="344"/>
    </location>
</feature>
<evidence type="ECO:0000256" key="1">
    <source>
        <dbReference type="ARBA" id="ARBA00004651"/>
    </source>
</evidence>